<dbReference type="InterPro" id="IPR010921">
    <property type="entry name" value="Trp_repressor/repl_initiator"/>
</dbReference>
<dbReference type="EMBL" id="JBJXVJ010000005">
    <property type="protein sequence ID" value="MFN1219387.1"/>
    <property type="molecule type" value="Genomic_DNA"/>
</dbReference>
<protein>
    <submittedName>
        <fullName evidence="1">Helix-turn-helix domain-containing protein</fullName>
    </submittedName>
</protein>
<evidence type="ECO:0000313" key="1">
    <source>
        <dbReference type="EMBL" id="MFN1219387.1"/>
    </source>
</evidence>
<proteinExistence type="predicted"/>
<comment type="caution">
    <text evidence="1">The sequence shown here is derived from an EMBL/GenBank/DDBJ whole genome shotgun (WGS) entry which is preliminary data.</text>
</comment>
<name>A0ABW9K8F2_9FLAO</name>
<sequence>MEKEIQPINSPDYKKIYQDILRIKYPEKTEACKNILKKKHLTSMDVVLLNEIIFGKESIITNQPHKSYDCDTIHEILNFQIKNQLNNSQLAKHFKLSRNTILKWKKNREQFSP</sequence>
<dbReference type="RefSeq" id="WP_409358083.1">
    <property type="nucleotide sequence ID" value="NZ_JBJXVJ010000005.1"/>
</dbReference>
<reference evidence="1 2" key="1">
    <citation type="submission" date="2024-12" db="EMBL/GenBank/DDBJ databases">
        <title>Draft genome sequence of Chryseobacterium kwangjuense AG447.</title>
        <authorList>
            <person name="Cheptsov V.S."/>
            <person name="Belov A."/>
            <person name="Zavarzina A.G."/>
        </authorList>
    </citation>
    <scope>NUCLEOTIDE SEQUENCE [LARGE SCALE GENOMIC DNA]</scope>
    <source>
        <strain evidence="1 2">AG447</strain>
    </source>
</reference>
<dbReference type="Gene3D" id="1.10.10.60">
    <property type="entry name" value="Homeodomain-like"/>
    <property type="match status" value="1"/>
</dbReference>
<keyword evidence="2" id="KW-1185">Reference proteome</keyword>
<evidence type="ECO:0000313" key="2">
    <source>
        <dbReference type="Proteomes" id="UP001634154"/>
    </source>
</evidence>
<dbReference type="Proteomes" id="UP001634154">
    <property type="component" value="Unassembled WGS sequence"/>
</dbReference>
<organism evidence="1 2">
    <name type="scientific">Chryseobacterium kwangjuense</name>
    <dbReference type="NCBI Taxonomy" id="267125"/>
    <lineage>
        <taxon>Bacteria</taxon>
        <taxon>Pseudomonadati</taxon>
        <taxon>Bacteroidota</taxon>
        <taxon>Flavobacteriia</taxon>
        <taxon>Flavobacteriales</taxon>
        <taxon>Weeksellaceae</taxon>
        <taxon>Chryseobacterium group</taxon>
        <taxon>Chryseobacterium</taxon>
    </lineage>
</organism>
<gene>
    <name evidence="1" type="ORF">ACKW6Q_20670</name>
</gene>
<accession>A0ABW9K8F2</accession>
<dbReference type="SUPFAM" id="SSF48295">
    <property type="entry name" value="TrpR-like"/>
    <property type="match status" value="1"/>
</dbReference>